<dbReference type="PANTHER" id="PTHR21015">
    <property type="entry name" value="UDP-N-ACETYLGLUCOSAMINE--N-ACETYLMURAMYL-(PENTAPEPTIDE) PYROPHOSPHORYL-UNDECAPRENOL N-ACETYLGLUCOSAMINE TRANSFERASE 1"/>
    <property type="match status" value="1"/>
</dbReference>
<dbReference type="AlphaFoldDB" id="A0A1F4VR78"/>
<organism evidence="5 6">
    <name type="scientific">candidate division WWE3 bacterium RIFCSPLOWO2_01_FULL_42_11</name>
    <dbReference type="NCBI Taxonomy" id="1802627"/>
    <lineage>
        <taxon>Bacteria</taxon>
        <taxon>Katanobacteria</taxon>
    </lineage>
</organism>
<feature type="domain" description="Glycosyltransferase family 28 N-terminal" evidence="3">
    <location>
        <begin position="6"/>
        <end position="143"/>
    </location>
</feature>
<evidence type="ECO:0000259" key="3">
    <source>
        <dbReference type="Pfam" id="PF03033"/>
    </source>
</evidence>
<gene>
    <name evidence="5" type="ORF">A3A70_02675</name>
</gene>
<dbReference type="GO" id="GO:1901137">
    <property type="term" value="P:carbohydrate derivative biosynthetic process"/>
    <property type="evidence" value="ECO:0007669"/>
    <property type="project" value="UniProtKB-ARBA"/>
</dbReference>
<dbReference type="Pfam" id="PF04101">
    <property type="entry name" value="Glyco_tran_28_C"/>
    <property type="match status" value="1"/>
</dbReference>
<protein>
    <submittedName>
        <fullName evidence="5">Uncharacterized protein</fullName>
    </submittedName>
</protein>
<dbReference type="Pfam" id="PF03033">
    <property type="entry name" value="Glyco_transf_28"/>
    <property type="match status" value="1"/>
</dbReference>
<evidence type="ECO:0000256" key="2">
    <source>
        <dbReference type="ARBA" id="ARBA00022679"/>
    </source>
</evidence>
<feature type="domain" description="Glycosyl transferase family 28 C-terminal" evidence="4">
    <location>
        <begin position="188"/>
        <end position="347"/>
    </location>
</feature>
<keyword evidence="1" id="KW-0328">Glycosyltransferase</keyword>
<accession>A0A1F4VR78</accession>
<dbReference type="PANTHER" id="PTHR21015:SF27">
    <property type="entry name" value="UDP-N-ACETYLGLUCOSAMINE--N-ACETYLMURAMYL-(PENTAPEPTIDE) PYROPHOSPHORYL-UNDECAPRENOL N-ACETYLGLUCOSAMINE TRANSFERASE"/>
    <property type="match status" value="1"/>
</dbReference>
<dbReference type="STRING" id="1802627.A3A70_02675"/>
<dbReference type="Gene3D" id="3.40.50.2000">
    <property type="entry name" value="Glycogen Phosphorylase B"/>
    <property type="match status" value="2"/>
</dbReference>
<comment type="caution">
    <text evidence="5">The sequence shown here is derived from an EMBL/GenBank/DDBJ whole genome shotgun (WGS) entry which is preliminary data.</text>
</comment>
<name>A0A1F4VR78_UNCKA</name>
<sequence>MKIVVTGGHHTPALAVLSELEKLQKNIEVIFIGHTYAMRGDTQVSQEYKDILERSYRFVDLDSVRSNELGYFGKLKLLQSFLKAIRILSTERPAIVMGWGSYLSVPVGLAAYILRIPLLIHEQTVLGGKANLLLQHLAKKVMIASPLSLKYFPDAIITGNPVRSEILNPEPSTVRMWETKLHHQKPLLLVTGGKLGAHFINLLILHELDNLLDQFEIVHQCGETSLTGDFSALKSRLSTLSRVKRAEYHLQKNLSASEMGYLLQKAKIVISRSGANIVSELAILGKRSILIPLKSNETEEQLLNAKILSKIGSAIIIDEDTFKSSDLIDISKKLLKNKTALNKAEKYSETIVNPATQIANIILKASK</sequence>
<dbReference type="CDD" id="cd03785">
    <property type="entry name" value="GT28_MurG"/>
    <property type="match status" value="1"/>
</dbReference>
<dbReference type="InterPro" id="IPR004276">
    <property type="entry name" value="GlycoTrans_28_N"/>
</dbReference>
<evidence type="ECO:0000256" key="1">
    <source>
        <dbReference type="ARBA" id="ARBA00022676"/>
    </source>
</evidence>
<evidence type="ECO:0000313" key="5">
    <source>
        <dbReference type="EMBL" id="OGC59323.1"/>
    </source>
</evidence>
<keyword evidence="2" id="KW-0808">Transferase</keyword>
<evidence type="ECO:0000259" key="4">
    <source>
        <dbReference type="Pfam" id="PF04101"/>
    </source>
</evidence>
<dbReference type="Proteomes" id="UP000178964">
    <property type="component" value="Unassembled WGS sequence"/>
</dbReference>
<dbReference type="InterPro" id="IPR007235">
    <property type="entry name" value="Glyco_trans_28_C"/>
</dbReference>
<reference evidence="5 6" key="1">
    <citation type="journal article" date="2016" name="Nat. Commun.">
        <title>Thousands of microbial genomes shed light on interconnected biogeochemical processes in an aquifer system.</title>
        <authorList>
            <person name="Anantharaman K."/>
            <person name="Brown C.T."/>
            <person name="Hug L.A."/>
            <person name="Sharon I."/>
            <person name="Castelle C.J."/>
            <person name="Probst A.J."/>
            <person name="Thomas B.C."/>
            <person name="Singh A."/>
            <person name="Wilkins M.J."/>
            <person name="Karaoz U."/>
            <person name="Brodie E.L."/>
            <person name="Williams K.H."/>
            <person name="Hubbard S.S."/>
            <person name="Banfield J.F."/>
        </authorList>
    </citation>
    <scope>NUCLEOTIDE SEQUENCE [LARGE SCALE GENOMIC DNA]</scope>
</reference>
<dbReference type="GO" id="GO:0005975">
    <property type="term" value="P:carbohydrate metabolic process"/>
    <property type="evidence" value="ECO:0007669"/>
    <property type="project" value="InterPro"/>
</dbReference>
<evidence type="ECO:0000313" key="6">
    <source>
        <dbReference type="Proteomes" id="UP000178964"/>
    </source>
</evidence>
<proteinExistence type="predicted"/>
<dbReference type="GO" id="GO:0016758">
    <property type="term" value="F:hexosyltransferase activity"/>
    <property type="evidence" value="ECO:0007669"/>
    <property type="project" value="InterPro"/>
</dbReference>
<dbReference type="SUPFAM" id="SSF53756">
    <property type="entry name" value="UDP-Glycosyltransferase/glycogen phosphorylase"/>
    <property type="match status" value="1"/>
</dbReference>
<dbReference type="EMBL" id="MEVK01000018">
    <property type="protein sequence ID" value="OGC59323.1"/>
    <property type="molecule type" value="Genomic_DNA"/>
</dbReference>